<keyword evidence="2" id="KW-0806">Transcription termination</keyword>
<sequence length="180" mass="20795">MILGTNPERIRAMVACAERLGVRRSSGMFREALKAVAFLSEEKIADKVDYLKNMFKWSDTEVAIAVRKAPMLLTKSREMLRRKSEFLISEVGLEPVYIAHQPVMISYSLEGRLRPRYYVLKFLKETGLVDRHRGFYNVLTKTERNFVDKYICPHKEAAPHLAQDYATACKGEVPTNFRFT</sequence>
<dbReference type="Gene3D" id="1.25.70.10">
    <property type="entry name" value="Transcription termination factor 3, mitochondrial"/>
    <property type="match status" value="1"/>
</dbReference>
<evidence type="ECO:0000313" key="4">
    <source>
        <dbReference type="EMBL" id="VAI53096.1"/>
    </source>
</evidence>
<keyword evidence="2" id="KW-0804">Transcription</keyword>
<name>A0A9R0YCW9_TRITD</name>
<dbReference type="Proteomes" id="UP000324705">
    <property type="component" value="Chromosome 6B"/>
</dbReference>
<keyword evidence="5" id="KW-1185">Reference proteome</keyword>
<evidence type="ECO:0000256" key="3">
    <source>
        <dbReference type="ARBA" id="ARBA00022946"/>
    </source>
</evidence>
<keyword evidence="3" id="KW-0809">Transit peptide</keyword>
<dbReference type="Pfam" id="PF02536">
    <property type="entry name" value="mTERF"/>
    <property type="match status" value="1"/>
</dbReference>
<dbReference type="Gramene" id="TRITD6Bv1G008500.1">
    <property type="protein sequence ID" value="TRITD6Bv1G008500.1"/>
    <property type="gene ID" value="TRITD6Bv1G008500"/>
</dbReference>
<keyword evidence="2" id="KW-0805">Transcription regulation</keyword>
<dbReference type="PANTHER" id="PTHR13068:SF148">
    <property type="entry name" value="PORR DOMAIN-CONTAINING PROTEIN"/>
    <property type="match status" value="1"/>
</dbReference>
<dbReference type="InterPro" id="IPR003690">
    <property type="entry name" value="MTERF"/>
</dbReference>
<reference evidence="4 5" key="1">
    <citation type="submission" date="2017-09" db="EMBL/GenBank/DDBJ databases">
        <authorList>
            <consortium name="International Durum Wheat Genome Sequencing Consortium (IDWGSC)"/>
            <person name="Milanesi L."/>
        </authorList>
    </citation>
    <scope>NUCLEOTIDE SEQUENCE [LARGE SCALE GENOMIC DNA]</scope>
    <source>
        <strain evidence="5">cv. Svevo</strain>
    </source>
</reference>
<comment type="similarity">
    <text evidence="1">Belongs to the mTERF family.</text>
</comment>
<organism evidence="4 5">
    <name type="scientific">Triticum turgidum subsp. durum</name>
    <name type="common">Durum wheat</name>
    <name type="synonym">Triticum durum</name>
    <dbReference type="NCBI Taxonomy" id="4567"/>
    <lineage>
        <taxon>Eukaryota</taxon>
        <taxon>Viridiplantae</taxon>
        <taxon>Streptophyta</taxon>
        <taxon>Embryophyta</taxon>
        <taxon>Tracheophyta</taxon>
        <taxon>Spermatophyta</taxon>
        <taxon>Magnoliopsida</taxon>
        <taxon>Liliopsida</taxon>
        <taxon>Poales</taxon>
        <taxon>Poaceae</taxon>
        <taxon>BOP clade</taxon>
        <taxon>Pooideae</taxon>
        <taxon>Triticodae</taxon>
        <taxon>Triticeae</taxon>
        <taxon>Triticinae</taxon>
        <taxon>Triticum</taxon>
    </lineage>
</organism>
<dbReference type="PANTHER" id="PTHR13068">
    <property type="entry name" value="CGI-12 PROTEIN-RELATED"/>
    <property type="match status" value="1"/>
</dbReference>
<accession>A0A9R0YCW9</accession>
<dbReference type="GO" id="GO:0003676">
    <property type="term" value="F:nucleic acid binding"/>
    <property type="evidence" value="ECO:0007669"/>
    <property type="project" value="InterPro"/>
</dbReference>
<dbReference type="SMART" id="SM00733">
    <property type="entry name" value="Mterf"/>
    <property type="match status" value="3"/>
</dbReference>
<evidence type="ECO:0000256" key="2">
    <source>
        <dbReference type="ARBA" id="ARBA00022472"/>
    </source>
</evidence>
<dbReference type="OMA" id="HEKAMAC"/>
<protein>
    <submittedName>
        <fullName evidence="4">Uncharacterized protein</fullName>
    </submittedName>
</protein>
<dbReference type="EMBL" id="LT934122">
    <property type="protein sequence ID" value="VAI53096.1"/>
    <property type="molecule type" value="Genomic_DNA"/>
</dbReference>
<dbReference type="AlphaFoldDB" id="A0A9R0YCW9"/>
<dbReference type="GO" id="GO:0006353">
    <property type="term" value="P:DNA-templated transcription termination"/>
    <property type="evidence" value="ECO:0007669"/>
    <property type="project" value="UniProtKB-KW"/>
</dbReference>
<proteinExistence type="inferred from homology"/>
<dbReference type="InterPro" id="IPR038538">
    <property type="entry name" value="MTERF_sf"/>
</dbReference>
<dbReference type="FunFam" id="1.25.70.10:FF:000001">
    <property type="entry name" value="Mitochondrial transcription termination factor-like"/>
    <property type="match status" value="1"/>
</dbReference>
<evidence type="ECO:0000256" key="1">
    <source>
        <dbReference type="ARBA" id="ARBA00007692"/>
    </source>
</evidence>
<evidence type="ECO:0000313" key="5">
    <source>
        <dbReference type="Proteomes" id="UP000324705"/>
    </source>
</evidence>
<gene>
    <name evidence="4" type="ORF">TRITD_6Bv1G008500</name>
</gene>